<keyword evidence="4" id="KW-1185">Reference proteome</keyword>
<dbReference type="Proteomes" id="UP000053237">
    <property type="component" value="Unassembled WGS sequence"/>
</dbReference>
<dbReference type="SUPFAM" id="SSF101478">
    <property type="entry name" value="ADP-ribosylglycohydrolase"/>
    <property type="match status" value="1"/>
</dbReference>
<proteinExistence type="predicted"/>
<dbReference type="Gene3D" id="1.10.4080.10">
    <property type="entry name" value="ADP-ribosylation/Crystallin J1"/>
    <property type="match status" value="1"/>
</dbReference>
<comment type="caution">
    <text evidence="3">The sequence shown here is derived from an EMBL/GenBank/DDBJ whole genome shotgun (WGS) entry which is preliminary data.</text>
</comment>
<evidence type="ECO:0000313" key="3">
    <source>
        <dbReference type="EMBL" id="CCI44830.1"/>
    </source>
</evidence>
<dbReference type="InParanoid" id="A0A024GE85"/>
<evidence type="ECO:0000259" key="2">
    <source>
        <dbReference type="PROSITE" id="PS50186"/>
    </source>
</evidence>
<dbReference type="Pfam" id="PF03747">
    <property type="entry name" value="ADP_ribosyl_GH"/>
    <property type="match status" value="1"/>
</dbReference>
<dbReference type="InterPro" id="IPR036388">
    <property type="entry name" value="WH-like_DNA-bd_sf"/>
</dbReference>
<dbReference type="PROSITE" id="PS50186">
    <property type="entry name" value="DEP"/>
    <property type="match status" value="1"/>
</dbReference>
<evidence type="ECO:0000313" key="4">
    <source>
        <dbReference type="Proteomes" id="UP000053237"/>
    </source>
</evidence>
<dbReference type="InterPro" id="IPR036390">
    <property type="entry name" value="WH_DNA-bd_sf"/>
</dbReference>
<feature type="domain" description="DEP" evidence="2">
    <location>
        <begin position="81"/>
        <end position="158"/>
    </location>
</feature>
<accession>A0A024GE85</accession>
<name>A0A024GE85_9STRA</name>
<feature type="region of interest" description="Disordered" evidence="1">
    <location>
        <begin position="701"/>
        <end position="721"/>
    </location>
</feature>
<dbReference type="SUPFAM" id="SSF46785">
    <property type="entry name" value="Winged helix' DNA-binding domain"/>
    <property type="match status" value="1"/>
</dbReference>
<sequence>MRVTNSSDVSEVSRQNTTHSDTDQQIGHNSCKIAYPKRYKTQEKWFERISDVALPTTRELGECIQLQHNQHSELALLAVRLYEGIVSGDRRKNIFKMYRNCFTGCEAIDWMLKAHHVTSLHIAIQQTQALLRERYVLPADKHGNRFEYSKKRFYRFTARTRKFRESTFDDTCTSPLKDHRLSSFQTTFNQSRTKSDINLHQSSISVSSSFSGKRCSLSIPHISEPVIENNTNFGPLSPPKKTSFHIEPINFAARQRAVAALVGAFVAEAASTSLNGVPNPVKKFPDFLSSSSDPAFFDAKIVNELCDDKKRRFLLLFDEQSYFDEALNISNVVKESSTGIESRIVLHCIAHIGHLDDIHQLRNDIYWLYKQHYTLLSRNARDFVKSMEKGKISISGTLRNKSIDVLAILPPVVALYAGTDHLFEKVEKVVRIFSRGSRVLDMATVAAYILEQIILGASILEALRRSIRCSSLTPRQRKFIYKAFTKAQLSSHEAIQKFGNEGSLPRGLYTILQPLFVSTSYTNAVRENIIGGGRSCRRAMFLGACFAAQDGIKSIPSMWFAQTPQFESIQIDIRAIVQQRNYFHLHSISEGELQTKRERVERVRRRKIGNGLVRSSAISSSCLIELQQMQRKCASDINECSKISQYARSSYGSEVSSGSTRLSAGVLDLGDLHQYYPPSSRRSMGSVCSVSDRPRIHAASFSHSFMKRASPPPRPSLSRDQ</sequence>
<dbReference type="InterPro" id="IPR005502">
    <property type="entry name" value="Ribosyl_crysJ1"/>
</dbReference>
<evidence type="ECO:0000256" key="1">
    <source>
        <dbReference type="SAM" id="MobiDB-lite"/>
    </source>
</evidence>
<reference evidence="3 4" key="1">
    <citation type="submission" date="2012-05" db="EMBL/GenBank/DDBJ databases">
        <title>Recombination and specialization in a pathogen metapopulation.</title>
        <authorList>
            <person name="Gardiner A."/>
            <person name="Kemen E."/>
            <person name="Schultz-Larsen T."/>
            <person name="MacLean D."/>
            <person name="Van Oosterhout C."/>
            <person name="Jones J.D.G."/>
        </authorList>
    </citation>
    <scope>NUCLEOTIDE SEQUENCE [LARGE SCALE GENOMIC DNA]</scope>
    <source>
        <strain evidence="3 4">Ac Nc2</strain>
    </source>
</reference>
<dbReference type="InterPro" id="IPR036705">
    <property type="entry name" value="Ribosyl_crysJ1_sf"/>
</dbReference>
<dbReference type="EMBL" id="CAIX01000080">
    <property type="protein sequence ID" value="CCI44830.1"/>
    <property type="molecule type" value="Genomic_DNA"/>
</dbReference>
<dbReference type="Pfam" id="PF00610">
    <property type="entry name" value="DEP"/>
    <property type="match status" value="1"/>
</dbReference>
<dbReference type="GO" id="GO:0035556">
    <property type="term" value="P:intracellular signal transduction"/>
    <property type="evidence" value="ECO:0007669"/>
    <property type="project" value="InterPro"/>
</dbReference>
<dbReference type="AlphaFoldDB" id="A0A024GE85"/>
<dbReference type="OrthoDB" id="524326at2759"/>
<protein>
    <recommendedName>
        <fullName evidence="2">DEP domain-containing protein</fullName>
    </recommendedName>
</protein>
<dbReference type="InterPro" id="IPR000591">
    <property type="entry name" value="DEP_dom"/>
</dbReference>
<feature type="region of interest" description="Disordered" evidence="1">
    <location>
        <begin position="1"/>
        <end position="26"/>
    </location>
</feature>
<organism evidence="3 4">
    <name type="scientific">Albugo candida</name>
    <dbReference type="NCBI Taxonomy" id="65357"/>
    <lineage>
        <taxon>Eukaryota</taxon>
        <taxon>Sar</taxon>
        <taxon>Stramenopiles</taxon>
        <taxon>Oomycota</taxon>
        <taxon>Peronosporomycetes</taxon>
        <taxon>Albuginales</taxon>
        <taxon>Albuginaceae</taxon>
        <taxon>Albugo</taxon>
    </lineage>
</organism>
<gene>
    <name evidence="3" type="ORF">BN9_056540</name>
</gene>
<dbReference type="SMART" id="SM00049">
    <property type="entry name" value="DEP"/>
    <property type="match status" value="1"/>
</dbReference>
<dbReference type="Gene3D" id="1.10.10.10">
    <property type="entry name" value="Winged helix-like DNA-binding domain superfamily/Winged helix DNA-binding domain"/>
    <property type="match status" value="1"/>
</dbReference>
<dbReference type="CDD" id="cd04371">
    <property type="entry name" value="DEP"/>
    <property type="match status" value="1"/>
</dbReference>